<dbReference type="PROSITE" id="PS51257">
    <property type="entry name" value="PROKAR_LIPOPROTEIN"/>
    <property type="match status" value="1"/>
</dbReference>
<gene>
    <name evidence="5" type="ORF">QNH24_24870</name>
</gene>
<evidence type="ECO:0000313" key="6">
    <source>
        <dbReference type="Proteomes" id="UP001178322"/>
    </source>
</evidence>
<evidence type="ECO:0008006" key="7">
    <source>
        <dbReference type="Google" id="ProtNLM"/>
    </source>
</evidence>
<name>A0AAX3WXE9_9BACI</name>
<reference evidence="5" key="1">
    <citation type="submission" date="2023-05" db="EMBL/GenBank/DDBJ databases">
        <title>Comparative genomics of Bacillaceae isolates and their secondary metabolite potential.</title>
        <authorList>
            <person name="Song L."/>
            <person name="Nielsen L.J."/>
            <person name="Mohite O."/>
            <person name="Xu X."/>
            <person name="Weber T."/>
            <person name="Kovacs A.T."/>
        </authorList>
    </citation>
    <scope>NUCLEOTIDE SEQUENCE</scope>
    <source>
        <strain evidence="5">LY1</strain>
    </source>
</reference>
<dbReference type="Gene3D" id="3.40.50.1980">
    <property type="entry name" value="Nitrogenase molybdenum iron protein domain"/>
    <property type="match status" value="1"/>
</dbReference>
<keyword evidence="1" id="KW-0813">Transport</keyword>
<feature type="compositionally biased region" description="Basic and acidic residues" evidence="3">
    <location>
        <begin position="36"/>
        <end position="45"/>
    </location>
</feature>
<keyword evidence="2 4" id="KW-0732">Signal</keyword>
<dbReference type="AlphaFoldDB" id="A0AAX3WXE9"/>
<dbReference type="Proteomes" id="UP001178322">
    <property type="component" value="Chromosome"/>
</dbReference>
<dbReference type="InterPro" id="IPR051313">
    <property type="entry name" value="Bact_iron-sidero_bind"/>
</dbReference>
<dbReference type="GO" id="GO:0030288">
    <property type="term" value="C:outer membrane-bounded periplasmic space"/>
    <property type="evidence" value="ECO:0007669"/>
    <property type="project" value="TreeGrafter"/>
</dbReference>
<evidence type="ECO:0000256" key="4">
    <source>
        <dbReference type="SAM" id="SignalP"/>
    </source>
</evidence>
<proteinExistence type="predicted"/>
<dbReference type="EMBL" id="CP126101">
    <property type="protein sequence ID" value="WHY51453.1"/>
    <property type="molecule type" value="Genomic_DNA"/>
</dbReference>
<evidence type="ECO:0000256" key="2">
    <source>
        <dbReference type="ARBA" id="ARBA00022729"/>
    </source>
</evidence>
<organism evidence="5 6">
    <name type="scientific">Lysinibacillus pakistanensis</name>
    <dbReference type="NCBI Taxonomy" id="759811"/>
    <lineage>
        <taxon>Bacteria</taxon>
        <taxon>Bacillati</taxon>
        <taxon>Bacillota</taxon>
        <taxon>Bacilli</taxon>
        <taxon>Bacillales</taxon>
        <taxon>Bacillaceae</taxon>
        <taxon>Lysinibacillus</taxon>
    </lineage>
</organism>
<accession>A0AAX3WXE9</accession>
<evidence type="ECO:0000256" key="1">
    <source>
        <dbReference type="ARBA" id="ARBA00022448"/>
    </source>
</evidence>
<sequence>MDKYIKKSVMIMLLISLLLVMAACGSKNEDTSQEQEGTKDDKESTMTETTRIVTDSVGRKVEIPMDPQRVIVDWDLGHVLAVGVVPVASTTKVIDYGEFLKDYYQGQDIVDLGNEDLYI</sequence>
<dbReference type="PANTHER" id="PTHR30532">
    <property type="entry name" value="IRON III DICITRATE-BINDING PERIPLASMIC PROTEIN"/>
    <property type="match status" value="1"/>
</dbReference>
<evidence type="ECO:0000256" key="3">
    <source>
        <dbReference type="SAM" id="MobiDB-lite"/>
    </source>
</evidence>
<evidence type="ECO:0000313" key="5">
    <source>
        <dbReference type="EMBL" id="WHY51453.1"/>
    </source>
</evidence>
<protein>
    <recommendedName>
        <fullName evidence="7">Fe/B12 periplasmic-binding domain-containing protein</fullName>
    </recommendedName>
</protein>
<dbReference type="SUPFAM" id="SSF53807">
    <property type="entry name" value="Helical backbone' metal receptor"/>
    <property type="match status" value="1"/>
</dbReference>
<dbReference type="RefSeq" id="WP_283870022.1">
    <property type="nucleotide sequence ID" value="NZ_CP126101.1"/>
</dbReference>
<feature type="signal peptide" evidence="4">
    <location>
        <begin position="1"/>
        <end position="22"/>
    </location>
</feature>
<feature type="chain" id="PRO_5043948891" description="Fe/B12 periplasmic-binding domain-containing protein" evidence="4">
    <location>
        <begin position="23"/>
        <end position="119"/>
    </location>
</feature>
<feature type="region of interest" description="Disordered" evidence="3">
    <location>
        <begin position="28"/>
        <end position="51"/>
    </location>
</feature>
<dbReference type="PANTHER" id="PTHR30532:SF1">
    <property type="entry name" value="IRON(3+)-HYDROXAMATE-BINDING PROTEIN FHUD"/>
    <property type="match status" value="1"/>
</dbReference>